<evidence type="ECO:0000256" key="1">
    <source>
        <dbReference type="ARBA" id="ARBA00022801"/>
    </source>
</evidence>
<dbReference type="Proteomes" id="UP000756132">
    <property type="component" value="Chromosome 5"/>
</dbReference>
<dbReference type="InterPro" id="IPR051058">
    <property type="entry name" value="GDSL_Est/Lipase"/>
</dbReference>
<evidence type="ECO:0000313" key="3">
    <source>
        <dbReference type="EMBL" id="UJO17884.1"/>
    </source>
</evidence>
<dbReference type="OMA" id="WGNNYHP"/>
<dbReference type="CDD" id="cd01846">
    <property type="entry name" value="fatty_acyltransferase_like"/>
    <property type="match status" value="1"/>
</dbReference>
<dbReference type="PANTHER" id="PTHR45648">
    <property type="entry name" value="GDSL LIPASE/ACYLHYDROLASE FAMILY PROTEIN (AFU_ORTHOLOGUE AFUA_4G14700)"/>
    <property type="match status" value="1"/>
</dbReference>
<name>A0A9Q8LI38_PASFU</name>
<sequence length="360" mass="41678">MTLIKSPRLIFVFATVCFLSLSLLLYQYDALLARLRIANVLTTDAGTPRGPYASSYGRGNHWHGWSNIHHVFIFGDSWTTTGFEIDDAQPTVENPLGNPDWDPRNWHLGAGTNWVGFITAWHNASLVRTVDLAYGGATVDMDLIHPFEEIPPGMRDLGYQVNELFKPKYAMHPDYFDWTNENSLFIIWIGLNDVHNANVNNSMRFGQVFEQFRNHVEQLYEMGARNFMFLKIPPIQRSPLAAREHMVENWTSWVSAWNTNLTTLVQTFTHKHPDSIAFVFDTYKLFHDVMEDPCSFEATCEFKDVTTACVWYAWGTDEWNSWNENCTYRIDEYLWMNPIHPTTRMHNLTSLLMAEALMEG</sequence>
<dbReference type="Pfam" id="PF00657">
    <property type="entry name" value="Lipase_GDSL"/>
    <property type="match status" value="1"/>
</dbReference>
<evidence type="ECO:0000313" key="4">
    <source>
        <dbReference type="Proteomes" id="UP000756132"/>
    </source>
</evidence>
<gene>
    <name evidence="3" type="ORF">CLAFUR5_06595</name>
</gene>
<organism evidence="3 4">
    <name type="scientific">Passalora fulva</name>
    <name type="common">Tomato leaf mold</name>
    <name type="synonym">Cladosporium fulvum</name>
    <dbReference type="NCBI Taxonomy" id="5499"/>
    <lineage>
        <taxon>Eukaryota</taxon>
        <taxon>Fungi</taxon>
        <taxon>Dikarya</taxon>
        <taxon>Ascomycota</taxon>
        <taxon>Pezizomycotina</taxon>
        <taxon>Dothideomycetes</taxon>
        <taxon>Dothideomycetidae</taxon>
        <taxon>Mycosphaerellales</taxon>
        <taxon>Mycosphaerellaceae</taxon>
        <taxon>Fulvia</taxon>
    </lineage>
</organism>
<dbReference type="GO" id="GO:0016788">
    <property type="term" value="F:hydrolase activity, acting on ester bonds"/>
    <property type="evidence" value="ECO:0007669"/>
    <property type="project" value="InterPro"/>
</dbReference>
<dbReference type="RefSeq" id="XP_047762250.1">
    <property type="nucleotide sequence ID" value="XM_047905743.1"/>
</dbReference>
<protein>
    <submittedName>
        <fullName evidence="3">Acetylesterase</fullName>
    </submittedName>
</protein>
<evidence type="ECO:0000256" key="2">
    <source>
        <dbReference type="SAM" id="Phobius"/>
    </source>
</evidence>
<dbReference type="OrthoDB" id="1600564at2759"/>
<dbReference type="EMBL" id="CP090167">
    <property type="protein sequence ID" value="UJO17884.1"/>
    <property type="molecule type" value="Genomic_DNA"/>
</dbReference>
<dbReference type="Gene3D" id="3.40.50.1110">
    <property type="entry name" value="SGNH hydrolase"/>
    <property type="match status" value="1"/>
</dbReference>
<dbReference type="SUPFAM" id="SSF52266">
    <property type="entry name" value="SGNH hydrolase"/>
    <property type="match status" value="1"/>
</dbReference>
<dbReference type="KEGG" id="ffu:CLAFUR5_06595"/>
<reference evidence="3" key="2">
    <citation type="journal article" date="2022" name="Microb. Genom.">
        <title>A chromosome-scale genome assembly of the tomato pathogen Cladosporium fulvum reveals a compartmentalized genome architecture and the presence of a dispensable chromosome.</title>
        <authorList>
            <person name="Zaccaron A.Z."/>
            <person name="Chen L.H."/>
            <person name="Samaras A."/>
            <person name="Stergiopoulos I."/>
        </authorList>
    </citation>
    <scope>NUCLEOTIDE SEQUENCE</scope>
    <source>
        <strain evidence="3">Race5_Kim</strain>
    </source>
</reference>
<keyword evidence="2" id="KW-0812">Transmembrane</keyword>
<proteinExistence type="predicted"/>
<keyword evidence="1" id="KW-0378">Hydrolase</keyword>
<dbReference type="GeneID" id="71986473"/>
<dbReference type="InterPro" id="IPR001087">
    <property type="entry name" value="GDSL"/>
</dbReference>
<keyword evidence="2" id="KW-0472">Membrane</keyword>
<keyword evidence="4" id="KW-1185">Reference proteome</keyword>
<keyword evidence="2" id="KW-1133">Transmembrane helix</keyword>
<dbReference type="InterPro" id="IPR036514">
    <property type="entry name" value="SGNH_hydro_sf"/>
</dbReference>
<feature type="transmembrane region" description="Helical" evidence="2">
    <location>
        <begin position="9"/>
        <end position="28"/>
    </location>
</feature>
<accession>A0A9Q8LI38</accession>
<dbReference type="PANTHER" id="PTHR45648:SF22">
    <property type="entry name" value="GDSL LIPASE_ACYLHYDROLASE FAMILY PROTEIN (AFU_ORTHOLOGUE AFUA_4G14700)"/>
    <property type="match status" value="1"/>
</dbReference>
<dbReference type="AlphaFoldDB" id="A0A9Q8LI38"/>
<reference evidence="3" key="1">
    <citation type="submission" date="2021-12" db="EMBL/GenBank/DDBJ databases">
        <authorList>
            <person name="Zaccaron A."/>
            <person name="Stergiopoulos I."/>
        </authorList>
    </citation>
    <scope>NUCLEOTIDE SEQUENCE</scope>
    <source>
        <strain evidence="3">Race5_Kim</strain>
    </source>
</reference>